<evidence type="ECO:0000256" key="1">
    <source>
        <dbReference type="ARBA" id="ARBA00022801"/>
    </source>
</evidence>
<keyword evidence="5" id="KW-1185">Reference proteome</keyword>
<dbReference type="SUPFAM" id="SSF53474">
    <property type="entry name" value="alpha/beta-Hydrolases"/>
    <property type="match status" value="1"/>
</dbReference>
<sequence>MFRFAYLALLATVVSAAPVAAQQTGGHSAQAASSRPPIIPGAAFAKRSPFSHTQLSPDGKVIVTKAVVDGEQSVALIDAATQEPFRRFSIGEEHEIEWVRWAGSDKLLVSLSASGQWRGDDVRFTRLTFVDLKTGAMEVLGAKFPTIDGDNVVHIAKDGSYALVSVQKSLYEYPSVMRYELREGGDARILQRPIDGVWDWYADDAGVLRLGIGYLHRKMRIHYRANADDKFRLIEKIKEDEFEEKFWDVRQIVSGSDEGYVLREGENGRVGLYLYNLATREPIETVFEHPEHDLDAVVMRDGKPLGVYYADDRDRAHWFDPEYDQLYNALSGALKEEEVWVASRAEDNSRMIVWAGGSADPGAYYLFSPAEKKLDLFMELRPHIDESQLAKPKPVTYTARDGTKIRAYLTTPRGREAKGLPLIVLPHGGPYGVRDKLDYNDEVQLLANLGYAVIQPNFRGSGGYGEKFFELGSGQIGRAMQDDLDDAMDWAVAEGIADKDRVCVVGSSYGGYAALWAVIRNPDRYRCAASFAGVTDWELMLKYDRRYFSRKAGKKWEQRVQGEEEFDLDSVSPYRLAAGLNRPVLVAHGKEDNNVPWSQFRKFTNAAEDAPVKPVELLFEKEGHGFTDPANEQKWYDTLVAFLAEHNPAD</sequence>
<evidence type="ECO:0000256" key="2">
    <source>
        <dbReference type="SAM" id="SignalP"/>
    </source>
</evidence>
<dbReference type="Proteomes" id="UP001240639">
    <property type="component" value="Unassembled WGS sequence"/>
</dbReference>
<dbReference type="SUPFAM" id="SSF82171">
    <property type="entry name" value="DPP6 N-terminal domain-like"/>
    <property type="match status" value="1"/>
</dbReference>
<feature type="chain" id="PRO_5046666341" evidence="2">
    <location>
        <begin position="17"/>
        <end position="650"/>
    </location>
</feature>
<dbReference type="PANTHER" id="PTHR42776">
    <property type="entry name" value="SERINE PEPTIDASE S9 FAMILY MEMBER"/>
    <property type="match status" value="1"/>
</dbReference>
<keyword evidence="1" id="KW-0378">Hydrolase</keyword>
<evidence type="ECO:0000313" key="4">
    <source>
        <dbReference type="EMBL" id="MDP4575673.1"/>
    </source>
</evidence>
<dbReference type="InterPro" id="IPR029058">
    <property type="entry name" value="AB_hydrolase_fold"/>
</dbReference>
<keyword evidence="2" id="KW-0732">Signal</keyword>
<dbReference type="RefSeq" id="WP_305932932.1">
    <property type="nucleotide sequence ID" value="NZ_JAVAIM010000001.1"/>
</dbReference>
<dbReference type="InterPro" id="IPR001375">
    <property type="entry name" value="Peptidase_S9_cat"/>
</dbReference>
<dbReference type="PANTHER" id="PTHR42776:SF27">
    <property type="entry name" value="DIPEPTIDYL PEPTIDASE FAMILY MEMBER 6"/>
    <property type="match status" value="1"/>
</dbReference>
<accession>A0ABT9HSM8</accession>
<protein>
    <submittedName>
        <fullName evidence="4">Prolyl oligopeptidase family serine peptidase</fullName>
    </submittedName>
</protein>
<dbReference type="EMBL" id="JAVAIM010000001">
    <property type="protein sequence ID" value="MDP4575673.1"/>
    <property type="molecule type" value="Genomic_DNA"/>
</dbReference>
<gene>
    <name evidence="4" type="ORF">Q9K02_11035</name>
</gene>
<proteinExistence type="predicted"/>
<reference evidence="4 5" key="1">
    <citation type="submission" date="2023-08" db="EMBL/GenBank/DDBJ databases">
        <title>genomic of G39.</title>
        <authorList>
            <person name="Wang Y."/>
        </authorList>
    </citation>
    <scope>NUCLEOTIDE SEQUENCE [LARGE SCALE GENOMIC DNA]</scope>
    <source>
        <strain evidence="4 5">G39</strain>
    </source>
</reference>
<organism evidence="4 5">
    <name type="scientific">Qipengyuania profundimaris</name>
    <dbReference type="NCBI Taxonomy" id="3067652"/>
    <lineage>
        <taxon>Bacteria</taxon>
        <taxon>Pseudomonadati</taxon>
        <taxon>Pseudomonadota</taxon>
        <taxon>Alphaproteobacteria</taxon>
        <taxon>Sphingomonadales</taxon>
        <taxon>Erythrobacteraceae</taxon>
        <taxon>Qipengyuania</taxon>
    </lineage>
</organism>
<evidence type="ECO:0000259" key="3">
    <source>
        <dbReference type="Pfam" id="PF00326"/>
    </source>
</evidence>
<dbReference type="Gene3D" id="3.40.50.1820">
    <property type="entry name" value="alpha/beta hydrolase"/>
    <property type="match status" value="1"/>
</dbReference>
<comment type="caution">
    <text evidence="4">The sequence shown here is derived from an EMBL/GenBank/DDBJ whole genome shotgun (WGS) entry which is preliminary data.</text>
</comment>
<dbReference type="Pfam" id="PF00326">
    <property type="entry name" value="Peptidase_S9"/>
    <property type="match status" value="1"/>
</dbReference>
<feature type="signal peptide" evidence="2">
    <location>
        <begin position="1"/>
        <end position="16"/>
    </location>
</feature>
<feature type="domain" description="Peptidase S9 prolyl oligopeptidase catalytic" evidence="3">
    <location>
        <begin position="440"/>
        <end position="646"/>
    </location>
</feature>
<evidence type="ECO:0000313" key="5">
    <source>
        <dbReference type="Proteomes" id="UP001240639"/>
    </source>
</evidence>
<name>A0ABT9HSM8_9SPHN</name>